<organism evidence="2 3">
    <name type="scientific">Roseimaritima ulvae</name>
    <dbReference type="NCBI Taxonomy" id="980254"/>
    <lineage>
        <taxon>Bacteria</taxon>
        <taxon>Pseudomonadati</taxon>
        <taxon>Planctomycetota</taxon>
        <taxon>Planctomycetia</taxon>
        <taxon>Pirellulales</taxon>
        <taxon>Pirellulaceae</taxon>
        <taxon>Roseimaritima</taxon>
    </lineage>
</organism>
<evidence type="ECO:0000313" key="3">
    <source>
        <dbReference type="Proteomes" id="UP000325286"/>
    </source>
</evidence>
<dbReference type="KEGG" id="rul:UC8_15510"/>
<keyword evidence="3" id="KW-1185">Reference proteome</keyword>
<evidence type="ECO:0000256" key="1">
    <source>
        <dbReference type="SAM" id="SignalP"/>
    </source>
</evidence>
<reference evidence="2 3" key="1">
    <citation type="submission" date="2019-08" db="EMBL/GenBank/DDBJ databases">
        <title>Deep-cultivation of Planctomycetes and their phenomic and genomic characterization uncovers novel biology.</title>
        <authorList>
            <person name="Wiegand S."/>
            <person name="Jogler M."/>
            <person name="Boedeker C."/>
            <person name="Pinto D."/>
            <person name="Vollmers J."/>
            <person name="Rivas-Marin E."/>
            <person name="Kohn T."/>
            <person name="Peeters S.H."/>
            <person name="Heuer A."/>
            <person name="Rast P."/>
            <person name="Oberbeckmann S."/>
            <person name="Bunk B."/>
            <person name="Jeske O."/>
            <person name="Meyerdierks A."/>
            <person name="Storesund J.E."/>
            <person name="Kallscheuer N."/>
            <person name="Luecker S."/>
            <person name="Lage O.M."/>
            <person name="Pohl T."/>
            <person name="Merkel B.J."/>
            <person name="Hornburger P."/>
            <person name="Mueller R.-W."/>
            <person name="Bruemmer F."/>
            <person name="Labrenz M."/>
            <person name="Spormann A.M."/>
            <person name="Op den Camp H."/>
            <person name="Overmann J."/>
            <person name="Amann R."/>
            <person name="Jetten M.S.M."/>
            <person name="Mascher T."/>
            <person name="Medema M.H."/>
            <person name="Devos D.P."/>
            <person name="Kaster A.-K."/>
            <person name="Ovreas L."/>
            <person name="Rohde M."/>
            <person name="Galperin M.Y."/>
            <person name="Jogler C."/>
        </authorList>
    </citation>
    <scope>NUCLEOTIDE SEQUENCE [LARGE SCALE GENOMIC DNA]</scope>
    <source>
        <strain evidence="2 3">UC8</strain>
    </source>
</reference>
<feature type="signal peptide" evidence="1">
    <location>
        <begin position="1"/>
        <end position="20"/>
    </location>
</feature>
<evidence type="ECO:0000313" key="2">
    <source>
        <dbReference type="EMBL" id="QEG39556.1"/>
    </source>
</evidence>
<name>A0A5B9QR83_9BACT</name>
<gene>
    <name evidence="2" type="ORF">UC8_15510</name>
</gene>
<dbReference type="RefSeq" id="WP_068133040.1">
    <property type="nucleotide sequence ID" value="NZ_CP042914.1"/>
</dbReference>
<dbReference type="EMBL" id="CP042914">
    <property type="protein sequence ID" value="QEG39556.1"/>
    <property type="molecule type" value="Genomic_DNA"/>
</dbReference>
<dbReference type="OrthoDB" id="284962at2"/>
<feature type="chain" id="PRO_5023057972" description="YHS domain protein" evidence="1">
    <location>
        <begin position="21"/>
        <end position="168"/>
    </location>
</feature>
<dbReference type="Proteomes" id="UP000325286">
    <property type="component" value="Chromosome"/>
</dbReference>
<dbReference type="AlphaFoldDB" id="A0A5B9QR83"/>
<protein>
    <recommendedName>
        <fullName evidence="4">YHS domain protein</fullName>
    </recommendedName>
</protein>
<evidence type="ECO:0008006" key="4">
    <source>
        <dbReference type="Google" id="ProtNLM"/>
    </source>
</evidence>
<proteinExistence type="predicted"/>
<sequence length="168" mass="19118" precursor="true">MFISRSFWFGACLLSLFAIASSGFAETPVEDAVESPSAADQIKGDWVQYRDTANGRYMMIKQHLGDRTILTTYDPNKVAIYSHQSDYVVDDAGDIPVFRYKNKVVRIGPNAGAEDAREHAYHFRVVDDKFYELHGMLPDAEHPPRMTVWERLKVHPIENPAESLQRGK</sequence>
<accession>A0A5B9QR83</accession>
<keyword evidence="1" id="KW-0732">Signal</keyword>